<dbReference type="RefSeq" id="WP_089401586.1">
    <property type="nucleotide sequence ID" value="NZ_FZOT01000025.1"/>
</dbReference>
<proteinExistence type="inferred from homology"/>
<comment type="similarity">
    <text evidence="1">Belongs to the hemerythrin family.</text>
</comment>
<dbReference type="GO" id="GO:0046872">
    <property type="term" value="F:metal ion binding"/>
    <property type="evidence" value="ECO:0007669"/>
    <property type="project" value="UniProtKB-KW"/>
</dbReference>
<keyword evidence="2" id="KW-0479">Metal-binding</keyword>
<keyword evidence="5" id="KW-1185">Reference proteome</keyword>
<dbReference type="AlphaFoldDB" id="A0A239LSJ9"/>
<sequence length="182" mass="20562">MEPASERNLHWLRDLLTQASLQAEQASANTWTHMAFNGNGSEAAFLTDISSGTPAMDQLHHDVFQALDQLSTVPDQEFAARFGAFVHQLEQAFLREEEWMEEVELPSHRPHQEQHARVLGALHNVHMRVMEGNLGLGREVTDQLLPLWFAFHMSTMDTTLAHAMQSRAAINKARSRRAPTLS</sequence>
<gene>
    <name evidence="4" type="ORF">SAMN06265795_12545</name>
</gene>
<dbReference type="SUPFAM" id="SSF47188">
    <property type="entry name" value="Hemerythrin-like"/>
    <property type="match status" value="1"/>
</dbReference>
<dbReference type="EMBL" id="FZOT01000025">
    <property type="protein sequence ID" value="SNT32783.1"/>
    <property type="molecule type" value="Genomic_DNA"/>
</dbReference>
<dbReference type="Gene3D" id="1.20.120.50">
    <property type="entry name" value="Hemerythrin-like"/>
    <property type="match status" value="1"/>
</dbReference>
<evidence type="ECO:0000256" key="1">
    <source>
        <dbReference type="ARBA" id="ARBA00010587"/>
    </source>
</evidence>
<dbReference type="InterPro" id="IPR035938">
    <property type="entry name" value="Hemerythrin-like_sf"/>
</dbReference>
<organism evidence="4 5">
    <name type="scientific">Noviherbaspirillum humi</name>
    <dbReference type="NCBI Taxonomy" id="1688639"/>
    <lineage>
        <taxon>Bacteria</taxon>
        <taxon>Pseudomonadati</taxon>
        <taxon>Pseudomonadota</taxon>
        <taxon>Betaproteobacteria</taxon>
        <taxon>Burkholderiales</taxon>
        <taxon>Oxalobacteraceae</taxon>
        <taxon>Noviherbaspirillum</taxon>
    </lineage>
</organism>
<reference evidence="4 5" key="1">
    <citation type="submission" date="2017-06" db="EMBL/GenBank/DDBJ databases">
        <authorList>
            <person name="Kim H.J."/>
            <person name="Triplett B.A."/>
        </authorList>
    </citation>
    <scope>NUCLEOTIDE SEQUENCE [LARGE SCALE GENOMIC DNA]</scope>
    <source>
        <strain evidence="4 5">U15</strain>
    </source>
</reference>
<evidence type="ECO:0000313" key="4">
    <source>
        <dbReference type="EMBL" id="SNT32783.1"/>
    </source>
</evidence>
<evidence type="ECO:0000313" key="5">
    <source>
        <dbReference type="Proteomes" id="UP000198284"/>
    </source>
</evidence>
<accession>A0A239LSJ9</accession>
<keyword evidence="3" id="KW-0408">Iron</keyword>
<protein>
    <submittedName>
        <fullName evidence="4">Hemerythrin-like metal-binding domain protein</fullName>
    </submittedName>
</protein>
<name>A0A239LSJ9_9BURK</name>
<evidence type="ECO:0000256" key="3">
    <source>
        <dbReference type="ARBA" id="ARBA00023004"/>
    </source>
</evidence>
<dbReference type="OrthoDB" id="5296936at2"/>
<evidence type="ECO:0000256" key="2">
    <source>
        <dbReference type="ARBA" id="ARBA00022723"/>
    </source>
</evidence>
<dbReference type="Proteomes" id="UP000198284">
    <property type="component" value="Unassembled WGS sequence"/>
</dbReference>